<dbReference type="AlphaFoldDB" id="A0A5R9LFX3"/>
<proteinExistence type="predicted"/>
<comment type="caution">
    <text evidence="1">The sequence shown here is derived from an EMBL/GenBank/DDBJ whole genome shotgun (WGS) entry which is preliminary data.</text>
</comment>
<gene>
    <name evidence="1" type="ORF">FE839_14670</name>
</gene>
<sequence>MSADSVGNAVYLRMVAAWKPAADGQTELTHQDLQQGVILLGIAGMMDPHYRFYDVPDCGS</sequence>
<dbReference type="Proteomes" id="UP000307430">
    <property type="component" value="Unassembled WGS sequence"/>
</dbReference>
<protein>
    <submittedName>
        <fullName evidence="1">Uncharacterized protein</fullName>
    </submittedName>
</protein>
<organism evidence="1 2">
    <name type="scientific">Klebsiella indica</name>
    <dbReference type="NCBI Taxonomy" id="2582917"/>
    <lineage>
        <taxon>Bacteria</taxon>
        <taxon>Pseudomonadati</taxon>
        <taxon>Pseudomonadota</taxon>
        <taxon>Gammaproteobacteria</taxon>
        <taxon>Enterobacterales</taxon>
        <taxon>Enterobacteriaceae</taxon>
        <taxon>Klebsiella/Raoultella group</taxon>
        <taxon>Klebsiella</taxon>
    </lineage>
</organism>
<name>A0A5R9LFX3_9ENTR</name>
<evidence type="ECO:0000313" key="2">
    <source>
        <dbReference type="Proteomes" id="UP000307430"/>
    </source>
</evidence>
<keyword evidence="2" id="KW-1185">Reference proteome</keyword>
<dbReference type="EMBL" id="VCHQ01000018">
    <property type="protein sequence ID" value="TLV15640.1"/>
    <property type="molecule type" value="Genomic_DNA"/>
</dbReference>
<evidence type="ECO:0000313" key="1">
    <source>
        <dbReference type="EMBL" id="TLV15640.1"/>
    </source>
</evidence>
<reference evidence="1 2" key="1">
    <citation type="submission" date="2019-05" db="EMBL/GenBank/DDBJ databases">
        <title>Genome sequence of Klebsiella sp strain TOUT106.</title>
        <authorList>
            <person name="Rahi P."/>
            <person name="Chaudhari D."/>
        </authorList>
    </citation>
    <scope>NUCLEOTIDE SEQUENCE [LARGE SCALE GENOMIC DNA]</scope>
    <source>
        <strain evidence="1 2">TOUT106</strain>
    </source>
</reference>
<accession>A0A5R9LFX3</accession>